<name>A0A5B7DI40_PORTR</name>
<evidence type="ECO:0000313" key="3">
    <source>
        <dbReference type="Proteomes" id="UP000324222"/>
    </source>
</evidence>
<feature type="region of interest" description="Disordered" evidence="1">
    <location>
        <begin position="45"/>
        <end position="102"/>
    </location>
</feature>
<evidence type="ECO:0000256" key="1">
    <source>
        <dbReference type="SAM" id="MobiDB-lite"/>
    </source>
</evidence>
<accession>A0A5B7DI40</accession>
<dbReference type="Proteomes" id="UP000324222">
    <property type="component" value="Unassembled WGS sequence"/>
</dbReference>
<gene>
    <name evidence="2" type="ORF">E2C01_014041</name>
</gene>
<feature type="compositionally biased region" description="Basic and acidic residues" evidence="1">
    <location>
        <begin position="7"/>
        <end position="16"/>
    </location>
</feature>
<sequence length="102" mass="11252">MKAPLENVRESSRVTCEHTTSAHGDAHVGGSKIPWTPHLLSLRHLTQLPSSPPNPPPMYSTKALAEEEEEEEEEEELKEEDGGKGEGGEAAVNGRLYWVNYT</sequence>
<feature type="region of interest" description="Disordered" evidence="1">
    <location>
        <begin position="1"/>
        <end position="31"/>
    </location>
</feature>
<dbReference type="AlphaFoldDB" id="A0A5B7DI40"/>
<evidence type="ECO:0000313" key="2">
    <source>
        <dbReference type="EMBL" id="MPC21068.1"/>
    </source>
</evidence>
<protein>
    <submittedName>
        <fullName evidence="2">Uncharacterized protein</fullName>
    </submittedName>
</protein>
<dbReference type="EMBL" id="VSRR010000939">
    <property type="protein sequence ID" value="MPC21068.1"/>
    <property type="molecule type" value="Genomic_DNA"/>
</dbReference>
<feature type="compositionally biased region" description="Acidic residues" evidence="1">
    <location>
        <begin position="66"/>
        <end position="79"/>
    </location>
</feature>
<organism evidence="2 3">
    <name type="scientific">Portunus trituberculatus</name>
    <name type="common">Swimming crab</name>
    <name type="synonym">Neptunus trituberculatus</name>
    <dbReference type="NCBI Taxonomy" id="210409"/>
    <lineage>
        <taxon>Eukaryota</taxon>
        <taxon>Metazoa</taxon>
        <taxon>Ecdysozoa</taxon>
        <taxon>Arthropoda</taxon>
        <taxon>Crustacea</taxon>
        <taxon>Multicrustacea</taxon>
        <taxon>Malacostraca</taxon>
        <taxon>Eumalacostraca</taxon>
        <taxon>Eucarida</taxon>
        <taxon>Decapoda</taxon>
        <taxon>Pleocyemata</taxon>
        <taxon>Brachyura</taxon>
        <taxon>Eubrachyura</taxon>
        <taxon>Portunoidea</taxon>
        <taxon>Portunidae</taxon>
        <taxon>Portuninae</taxon>
        <taxon>Portunus</taxon>
    </lineage>
</organism>
<comment type="caution">
    <text evidence="2">The sequence shown here is derived from an EMBL/GenBank/DDBJ whole genome shotgun (WGS) entry which is preliminary data.</text>
</comment>
<reference evidence="2 3" key="1">
    <citation type="submission" date="2019-05" db="EMBL/GenBank/DDBJ databases">
        <title>Another draft genome of Portunus trituberculatus and its Hox gene families provides insights of decapod evolution.</title>
        <authorList>
            <person name="Jeong J.-H."/>
            <person name="Song I."/>
            <person name="Kim S."/>
            <person name="Choi T."/>
            <person name="Kim D."/>
            <person name="Ryu S."/>
            <person name="Kim W."/>
        </authorList>
    </citation>
    <scope>NUCLEOTIDE SEQUENCE [LARGE SCALE GENOMIC DNA]</scope>
    <source>
        <tissue evidence="2">Muscle</tissue>
    </source>
</reference>
<proteinExistence type="predicted"/>
<keyword evidence="3" id="KW-1185">Reference proteome</keyword>